<proteinExistence type="predicted"/>
<protein>
    <submittedName>
        <fullName evidence="2">Uncharacterized protein</fullName>
    </submittedName>
</protein>
<dbReference type="EMBL" id="LT985188">
    <property type="protein sequence ID" value="SPD86422.1"/>
    <property type="molecule type" value="Genomic_DNA"/>
</dbReference>
<organism evidence="2 3">
    <name type="scientific">Micropruina glycogenica</name>
    <dbReference type="NCBI Taxonomy" id="75385"/>
    <lineage>
        <taxon>Bacteria</taxon>
        <taxon>Bacillati</taxon>
        <taxon>Actinomycetota</taxon>
        <taxon>Actinomycetes</taxon>
        <taxon>Propionibacteriales</taxon>
        <taxon>Nocardioidaceae</taxon>
        <taxon>Micropruina</taxon>
    </lineage>
</organism>
<accession>A0A2N9JE53</accession>
<feature type="region of interest" description="Disordered" evidence="1">
    <location>
        <begin position="1"/>
        <end position="54"/>
    </location>
</feature>
<feature type="compositionally biased region" description="Basic and acidic residues" evidence="1">
    <location>
        <begin position="40"/>
        <end position="54"/>
    </location>
</feature>
<dbReference type="AlphaFoldDB" id="A0A2N9JE53"/>
<gene>
    <name evidence="2" type="ORF">MPLG2_1386</name>
</gene>
<name>A0A2N9JE53_9ACTN</name>
<evidence type="ECO:0000256" key="1">
    <source>
        <dbReference type="SAM" id="MobiDB-lite"/>
    </source>
</evidence>
<keyword evidence="3" id="KW-1185">Reference proteome</keyword>
<sequence>MPPTLAVTAKVTLSIGTTKGEEETRSEAAAGGDQEEEDKEGTNDLDGDRDGHAE</sequence>
<evidence type="ECO:0000313" key="3">
    <source>
        <dbReference type="Proteomes" id="UP000238164"/>
    </source>
</evidence>
<dbReference type="Proteomes" id="UP000238164">
    <property type="component" value="Chromosome 1"/>
</dbReference>
<dbReference type="KEGG" id="mgg:MPLG2_1386"/>
<evidence type="ECO:0000313" key="2">
    <source>
        <dbReference type="EMBL" id="SPD86422.1"/>
    </source>
</evidence>
<reference evidence="2 3" key="1">
    <citation type="submission" date="2018-02" db="EMBL/GenBank/DDBJ databases">
        <authorList>
            <person name="Cohen D.B."/>
            <person name="Kent A.D."/>
        </authorList>
    </citation>
    <scope>NUCLEOTIDE SEQUENCE [LARGE SCALE GENOMIC DNA]</scope>
    <source>
        <strain evidence="2">1</strain>
    </source>
</reference>